<sequence>MSESFGAALESLRSFFGPGRVLVGIAAAGVALGAFTVGRRLLSAKMYWEETRASVVLSPGVKCGSWARKGVAEWFRINDIIMGGTSTSEISSNGAGQLVLTGNIVTTGGGFAAVRTTENCPVKVPSEARFVKVVAEGDGQQYKVTLGVDHSLMSTAPAWAHDIHTEDGIVKKFVLPISKFVPSKRGRRVSGLALRNEDIRYIGLALSLVDMNGEPNPHFGPGPFRIVLHEIAFE</sequence>
<evidence type="ECO:0000259" key="3">
    <source>
        <dbReference type="Pfam" id="PF08547"/>
    </source>
</evidence>
<dbReference type="AlphaFoldDB" id="A0A061RZ91"/>
<dbReference type="InterPro" id="IPR008979">
    <property type="entry name" value="Galactose-bd-like_sf"/>
</dbReference>
<reference evidence="4" key="1">
    <citation type="submission" date="2014-05" db="EMBL/GenBank/DDBJ databases">
        <title>The transcriptome of the halophilic microalga Tetraselmis sp. GSL018 isolated from the Great Salt Lake, Utah.</title>
        <authorList>
            <person name="Jinkerson R.E."/>
            <person name="D'Adamo S."/>
            <person name="Posewitz M.C."/>
        </authorList>
    </citation>
    <scope>NUCLEOTIDE SEQUENCE</scope>
    <source>
        <strain evidence="4">GSL018</strain>
    </source>
</reference>
<dbReference type="EMBL" id="GBEZ01008233">
    <property type="protein sequence ID" value="JAC77293.1"/>
    <property type="molecule type" value="Transcribed_RNA"/>
</dbReference>
<keyword evidence="2" id="KW-1133">Transmembrane helix</keyword>
<evidence type="ECO:0000256" key="2">
    <source>
        <dbReference type="SAM" id="Phobius"/>
    </source>
</evidence>
<name>A0A061RZ91_9CHLO</name>
<evidence type="ECO:0000256" key="1">
    <source>
        <dbReference type="ARBA" id="ARBA00007884"/>
    </source>
</evidence>
<feature type="transmembrane region" description="Helical" evidence="2">
    <location>
        <begin position="20"/>
        <end position="42"/>
    </location>
</feature>
<proteinExistence type="inferred from homology"/>
<comment type="similarity">
    <text evidence="1">Belongs to the CIA30 family.</text>
</comment>
<dbReference type="InterPro" id="IPR039131">
    <property type="entry name" value="NDUFAF1"/>
</dbReference>
<gene>
    <name evidence="4" type="ORF">TSPGSL018_18089</name>
</gene>
<evidence type="ECO:0000313" key="4">
    <source>
        <dbReference type="EMBL" id="JAC77293.1"/>
    </source>
</evidence>
<dbReference type="GO" id="GO:0010257">
    <property type="term" value="P:NADH dehydrogenase complex assembly"/>
    <property type="evidence" value="ECO:0007669"/>
    <property type="project" value="TreeGrafter"/>
</dbReference>
<accession>A0A061RZ91</accession>
<organism evidence="4">
    <name type="scientific">Tetraselmis sp. GSL018</name>
    <dbReference type="NCBI Taxonomy" id="582737"/>
    <lineage>
        <taxon>Eukaryota</taxon>
        <taxon>Viridiplantae</taxon>
        <taxon>Chlorophyta</taxon>
        <taxon>core chlorophytes</taxon>
        <taxon>Chlorodendrophyceae</taxon>
        <taxon>Chlorodendrales</taxon>
        <taxon>Chlorodendraceae</taxon>
        <taxon>Tetraselmis</taxon>
    </lineage>
</organism>
<dbReference type="PANTHER" id="PTHR13194">
    <property type="entry name" value="COMPLEX I INTERMEDIATE-ASSOCIATED PROTEIN 30"/>
    <property type="match status" value="1"/>
</dbReference>
<dbReference type="InterPro" id="IPR013857">
    <property type="entry name" value="NADH-UbQ_OxRdtase-assoc_prot30"/>
</dbReference>
<keyword evidence="2" id="KW-0812">Transmembrane</keyword>
<dbReference type="GO" id="GO:0051082">
    <property type="term" value="F:unfolded protein binding"/>
    <property type="evidence" value="ECO:0007669"/>
    <property type="project" value="TreeGrafter"/>
</dbReference>
<dbReference type="Pfam" id="PF08547">
    <property type="entry name" value="CIA30"/>
    <property type="match status" value="1"/>
</dbReference>
<dbReference type="SUPFAM" id="SSF49785">
    <property type="entry name" value="Galactose-binding domain-like"/>
    <property type="match status" value="1"/>
</dbReference>
<feature type="domain" description="NADH:ubiquinone oxidoreductase intermediate-associated protein 30" evidence="3">
    <location>
        <begin position="70"/>
        <end position="226"/>
    </location>
</feature>
<dbReference type="PANTHER" id="PTHR13194:SF19">
    <property type="entry name" value="NAD(P)-BINDING ROSSMANN-FOLD SUPERFAMILY PROTEIN"/>
    <property type="match status" value="1"/>
</dbReference>
<keyword evidence="2" id="KW-0472">Membrane</keyword>
<protein>
    <recommendedName>
        <fullName evidence="3">NADH:ubiquinone oxidoreductase intermediate-associated protein 30 domain-containing protein</fullName>
    </recommendedName>
</protein>